<dbReference type="SMR" id="L8H8E2"/>
<dbReference type="PROSITE" id="PS01186">
    <property type="entry name" value="EGF_2"/>
    <property type="match status" value="1"/>
</dbReference>
<gene>
    <name evidence="6" type="ORF">ACA1_184490</name>
</gene>
<keyword evidence="7" id="KW-1185">Reference proteome</keyword>
<dbReference type="Pfam" id="PF02449">
    <property type="entry name" value="Glyco_hydro_42"/>
    <property type="match status" value="1"/>
</dbReference>
<accession>L8H8E2</accession>
<organism evidence="6 7">
    <name type="scientific">Acanthamoeba castellanii (strain ATCC 30010 / Neff)</name>
    <dbReference type="NCBI Taxonomy" id="1257118"/>
    <lineage>
        <taxon>Eukaryota</taxon>
        <taxon>Amoebozoa</taxon>
        <taxon>Discosea</taxon>
        <taxon>Longamoebia</taxon>
        <taxon>Centramoebida</taxon>
        <taxon>Acanthamoebidae</taxon>
        <taxon>Acanthamoeba</taxon>
    </lineage>
</organism>
<dbReference type="EMBL" id="KB007904">
    <property type="protein sequence ID" value="ELR21502.1"/>
    <property type="molecule type" value="Genomic_DNA"/>
</dbReference>
<dbReference type="InterPro" id="IPR017853">
    <property type="entry name" value="GH"/>
</dbReference>
<evidence type="ECO:0000313" key="6">
    <source>
        <dbReference type="EMBL" id="ELR21502.1"/>
    </source>
</evidence>
<dbReference type="Gene3D" id="2.60.120.200">
    <property type="match status" value="1"/>
</dbReference>
<dbReference type="GO" id="GO:0009341">
    <property type="term" value="C:beta-galactosidase complex"/>
    <property type="evidence" value="ECO:0007669"/>
    <property type="project" value="InterPro"/>
</dbReference>
<dbReference type="KEGG" id="acan:ACA1_184490"/>
<sequence>MPRFGLIGLLLLLTVATYFISSGEGAVDFGYPDRCFFSVGKSAKGAWWFIDPKGSRFFSNGVDVVNYGGDRSTTGVSAYNDAVKRKFGGSQSSWADSVTSRLVSWNLNTMGAWCDSVAISKGMPYTREIGLGKNFGTWARGMFPDVFDPAWETRVNGLAMDRCSPYRTDPLLIGYFLDNEMWWGDDWRLAGSILDNMLISLNLTSPGRVRAVSFLKTRYPTITALNKAWNTTYTSFDTIKTLPGRSAVHTTDSNDFAYIASSKFFNVTVSGMRTLTRHRFPIRKVDPYHMVMGARFVGKPIDAVLKATAEWNDVISINSYPSNSERNGPPMSRIVAIYNATNKPILIGEFAYKANDSGLPNTKGAGLTVATQAQRAQGYRNYTTTLAPHPALVGFHWFQWVDQPVAGRESDGENSNFGLVNKDDVTYTDLTNMMKTTIPTLSTLHESTTTGLKAARCYTTLTCPNGCSGHGCCNTKTGVCKCDTGFLGANCGTDASKLQVTSFGSSLNTTVWTASTSTSSPSEAFQPGKVSTSSNQLKLAISPCTTAAPCSGKNFSAGSVFTQSTSFGYGIYTAFFKAPATTGFTAQFGLNSRTSSLDAITLRVRANQGTANNGGTLDYYNDGAYKYLKWIGGLALGNPSSGFHNYTIHYMPTYFAFYAGGVLLGSYNLTTALAGLPNSTMAITLFVSATNTSPKVSDAMYVQSVSYTQVGGTKATC</sequence>
<dbReference type="Gene3D" id="3.20.20.80">
    <property type="entry name" value="Glycosidases"/>
    <property type="match status" value="1"/>
</dbReference>
<dbReference type="InterPro" id="IPR000757">
    <property type="entry name" value="Beta-glucanase-like"/>
</dbReference>
<dbReference type="PROSITE" id="PS00022">
    <property type="entry name" value="EGF_1"/>
    <property type="match status" value="1"/>
</dbReference>
<reference evidence="6 7" key="1">
    <citation type="journal article" date="2013" name="Genome Biol.">
        <title>Genome of Acanthamoeba castellanii highlights extensive lateral gene transfer and early evolution of tyrosine kinase signaling.</title>
        <authorList>
            <person name="Clarke M."/>
            <person name="Lohan A.J."/>
            <person name="Liu B."/>
            <person name="Lagkouvardos I."/>
            <person name="Roy S."/>
            <person name="Zafar N."/>
            <person name="Bertelli C."/>
            <person name="Schilde C."/>
            <person name="Kianianmomeni A."/>
            <person name="Burglin T.R."/>
            <person name="Frech C."/>
            <person name="Turcotte B."/>
            <person name="Kopec K.O."/>
            <person name="Synnott J.M."/>
            <person name="Choo C."/>
            <person name="Paponov I."/>
            <person name="Finkler A."/>
            <person name="Soon Heng Tan C."/>
            <person name="Hutchins A.P."/>
            <person name="Weinmeier T."/>
            <person name="Rattei T."/>
            <person name="Chu J.S."/>
            <person name="Gimenez G."/>
            <person name="Irimia M."/>
            <person name="Rigden D.J."/>
            <person name="Fitzpatrick D.A."/>
            <person name="Lorenzo-Morales J."/>
            <person name="Bateman A."/>
            <person name="Chiu C.H."/>
            <person name="Tang P."/>
            <person name="Hegemann P."/>
            <person name="Fromm H."/>
            <person name="Raoult D."/>
            <person name="Greub G."/>
            <person name="Miranda-Saavedra D."/>
            <person name="Chen N."/>
            <person name="Nash P."/>
            <person name="Ginger M.L."/>
            <person name="Horn M."/>
            <person name="Schaap P."/>
            <person name="Caler L."/>
            <person name="Loftus B."/>
        </authorList>
    </citation>
    <scope>NUCLEOTIDE SEQUENCE [LARGE SCALE GENOMIC DNA]</scope>
    <source>
        <strain evidence="6 7">Neff</strain>
    </source>
</reference>
<name>L8H8E2_ACACF</name>
<dbReference type="SUPFAM" id="SSF51445">
    <property type="entry name" value="(Trans)glycosidases"/>
    <property type="match status" value="2"/>
</dbReference>
<dbReference type="PROSITE" id="PS51762">
    <property type="entry name" value="GH16_2"/>
    <property type="match status" value="1"/>
</dbReference>
<keyword evidence="3" id="KW-0326">Glycosidase</keyword>
<dbReference type="VEuPathDB" id="AmoebaDB:ACA1_184490"/>
<dbReference type="OrthoDB" id="5279280at2759"/>
<proteinExistence type="predicted"/>
<feature type="chain" id="PRO_5003990832" evidence="4">
    <location>
        <begin position="26"/>
        <end position="717"/>
    </location>
</feature>
<dbReference type="SUPFAM" id="SSF49899">
    <property type="entry name" value="Concanavalin A-like lectins/glucanases"/>
    <property type="match status" value="1"/>
</dbReference>
<keyword evidence="2" id="KW-1015">Disulfide bond</keyword>
<evidence type="ECO:0000256" key="3">
    <source>
        <dbReference type="ARBA" id="ARBA00023295"/>
    </source>
</evidence>
<evidence type="ECO:0000256" key="1">
    <source>
        <dbReference type="ARBA" id="ARBA00022801"/>
    </source>
</evidence>
<dbReference type="GeneID" id="14922397"/>
<evidence type="ECO:0000313" key="7">
    <source>
        <dbReference type="Proteomes" id="UP000011083"/>
    </source>
</evidence>
<feature type="domain" description="GH16" evidence="5">
    <location>
        <begin position="494"/>
        <end position="713"/>
    </location>
</feature>
<keyword evidence="1" id="KW-0378">Hydrolase</keyword>
<keyword evidence="4" id="KW-0732">Signal</keyword>
<evidence type="ECO:0000256" key="2">
    <source>
        <dbReference type="ARBA" id="ARBA00023157"/>
    </source>
</evidence>
<dbReference type="RefSeq" id="XP_004346046.1">
    <property type="nucleotide sequence ID" value="XM_004345996.1"/>
</dbReference>
<dbReference type="Proteomes" id="UP000011083">
    <property type="component" value="Unassembled WGS sequence"/>
</dbReference>
<dbReference type="InterPro" id="IPR000742">
    <property type="entry name" value="EGF"/>
</dbReference>
<dbReference type="GO" id="GO:0005975">
    <property type="term" value="P:carbohydrate metabolic process"/>
    <property type="evidence" value="ECO:0007669"/>
    <property type="project" value="InterPro"/>
</dbReference>
<dbReference type="AlphaFoldDB" id="L8H8E2"/>
<dbReference type="Pfam" id="PF00722">
    <property type="entry name" value="Glyco_hydro_16"/>
    <property type="match status" value="1"/>
</dbReference>
<feature type="signal peptide" evidence="4">
    <location>
        <begin position="1"/>
        <end position="25"/>
    </location>
</feature>
<evidence type="ECO:0000259" key="5">
    <source>
        <dbReference type="PROSITE" id="PS51762"/>
    </source>
</evidence>
<dbReference type="GO" id="GO:0004565">
    <property type="term" value="F:beta-galactosidase activity"/>
    <property type="evidence" value="ECO:0007669"/>
    <property type="project" value="InterPro"/>
</dbReference>
<dbReference type="InterPro" id="IPR013320">
    <property type="entry name" value="ConA-like_dom_sf"/>
</dbReference>
<protein>
    <submittedName>
        <fullName evidence="6">Agarase, putative</fullName>
    </submittedName>
</protein>
<dbReference type="InterPro" id="IPR013529">
    <property type="entry name" value="Glyco_hydro_42_N"/>
</dbReference>
<evidence type="ECO:0000256" key="4">
    <source>
        <dbReference type="SAM" id="SignalP"/>
    </source>
</evidence>